<dbReference type="SUPFAM" id="SSF48403">
    <property type="entry name" value="Ankyrin repeat"/>
    <property type="match status" value="2"/>
</dbReference>
<evidence type="ECO:0000256" key="2">
    <source>
        <dbReference type="ARBA" id="ARBA00023043"/>
    </source>
</evidence>
<organism evidence="3 4">
    <name type="scientific">Zancudomyces culisetae</name>
    <name type="common">Gut fungus</name>
    <name type="synonym">Smittium culisetae</name>
    <dbReference type="NCBI Taxonomy" id="1213189"/>
    <lineage>
        <taxon>Eukaryota</taxon>
        <taxon>Fungi</taxon>
        <taxon>Fungi incertae sedis</taxon>
        <taxon>Zoopagomycota</taxon>
        <taxon>Kickxellomycotina</taxon>
        <taxon>Harpellomycetes</taxon>
        <taxon>Harpellales</taxon>
        <taxon>Legeriomycetaceae</taxon>
        <taxon>Zancudomyces</taxon>
    </lineage>
</organism>
<dbReference type="InterPro" id="IPR002110">
    <property type="entry name" value="Ankyrin_rpt"/>
</dbReference>
<sequence length="927" mass="104418">MYMLIEKNTSQVIFTNSAFLHEGEKLDLDTQNLTTGVDNSGFVSFVRDYGYGNHMDRVVQMACIYYSMVKKRDAFLDFFETSEPEKVNKQLVFDTSIGLEKVDLAKRMFFEVDPNQANIRKMTNLAFETKSIDLITFMLKNQEYLKGDLDQNALRTAIESDSFQVAKEIIGKYHDTIGAYTPIEAIETGKVELVKLLIDVGMDISGAYSEGIRIACARRDKEMLQLLVENGATLCNKDKSNCIPLLCRVDGSEIANHLLLGSGDLKKASCGGEHLAKNGNQIRFLKILRFLLEYGLAADGYFYEKFMRYLRILDLRAVRNLVYGRHQNFCSGHFDGYDPLCTSSDKICEIAKYIIENNIQLDETISTNLNDHVLSKNKTTDMVLLSDWDFDFVKSTLINRNFEMIKILTENGVDINLYNYLVLKTAYLMGDIKWIDYFTSKGAKLGTRENSGLKEACESDNVNVLQHWLSQYKESTLNFENPALNLACERNNFAMVQLLVNQGVDLGDSRLNGIEQASKLNDREILEYLLRKNAPIGNFQHCELERACMSGDISVVRLILEHNNRLSLAEKSGSNTVIREAGLIRFDENPWCVTTYHTQGLDVSHNYSLAEAIIKNGYILDNNDLIDGLWAAVTTGRSEIARLLLDYGTNIREDVSLLTVAVEMSNIEMVSLLLEYGASMGENSGMLGLALEMDNVNIFRLLLKNGLKITNNSYGISYDVNINSIATTQLLLEYHPDLGKDPTLFYRAVGANNIEVVKLLLNCGNGIAHGGYNLIAEACKNNSIQMLLLLLENSAKIKRGDKSGITQACKHNNLEMVQLLLQKNPNLVLDKCYGIPEAIKNGNMRMVKLLVKHGARINSHAGVLLALAFLKSDLEFIQYSLTFSPKLSKNFVRKLRRMAARNGKDGRRPIHKKHSISRMILEHLGLM</sequence>
<dbReference type="InterPro" id="IPR051165">
    <property type="entry name" value="Multifunctional_ANK_Repeat"/>
</dbReference>
<reference evidence="4" key="1">
    <citation type="submission" date="2017-01" db="EMBL/GenBank/DDBJ databases">
        <authorList>
            <person name="Wang Y."/>
            <person name="White M."/>
            <person name="Kvist S."/>
            <person name="Moncalvo J.-M."/>
        </authorList>
    </citation>
    <scope>NUCLEOTIDE SEQUENCE [LARGE SCALE GENOMIC DNA]</scope>
    <source>
        <strain evidence="4">COL-18-3</strain>
    </source>
</reference>
<dbReference type="PANTHER" id="PTHR24123">
    <property type="entry name" value="ANKYRIN REPEAT-CONTAINING"/>
    <property type="match status" value="1"/>
</dbReference>
<dbReference type="Pfam" id="PF12796">
    <property type="entry name" value="Ank_2"/>
    <property type="match status" value="2"/>
</dbReference>
<comment type="caution">
    <text evidence="3">The sequence shown here is derived from an EMBL/GenBank/DDBJ whole genome shotgun (WGS) entry which is preliminary data.</text>
</comment>
<keyword evidence="2" id="KW-0040">ANK repeat</keyword>
<protein>
    <submittedName>
        <fullName evidence="3">Putative ankyrin repeat protein L63</fullName>
    </submittedName>
</protein>
<gene>
    <name evidence="3" type="ORF">AX774_g2954</name>
</gene>
<evidence type="ECO:0000313" key="3">
    <source>
        <dbReference type="EMBL" id="OMH83537.1"/>
    </source>
</evidence>
<proteinExistence type="predicted"/>
<dbReference type="InterPro" id="IPR036770">
    <property type="entry name" value="Ankyrin_rpt-contain_sf"/>
</dbReference>
<dbReference type="OrthoDB" id="194358at2759"/>
<dbReference type="SMART" id="SM00248">
    <property type="entry name" value="ANK"/>
    <property type="match status" value="13"/>
</dbReference>
<dbReference type="AlphaFoldDB" id="A0A1R1PRF1"/>
<dbReference type="SUPFAM" id="SSF140860">
    <property type="entry name" value="Pseudo ankyrin repeat-like"/>
    <property type="match status" value="1"/>
</dbReference>
<accession>A0A1R1PRF1</accession>
<dbReference type="PANTHER" id="PTHR24123:SF33">
    <property type="entry name" value="PROTEIN HOS4"/>
    <property type="match status" value="1"/>
</dbReference>
<keyword evidence="4" id="KW-1185">Reference proteome</keyword>
<evidence type="ECO:0000256" key="1">
    <source>
        <dbReference type="ARBA" id="ARBA00022737"/>
    </source>
</evidence>
<name>A0A1R1PRF1_ZANCU</name>
<dbReference type="EMBL" id="LSSK01000382">
    <property type="protein sequence ID" value="OMH83537.1"/>
    <property type="molecule type" value="Genomic_DNA"/>
</dbReference>
<dbReference type="Proteomes" id="UP000188320">
    <property type="component" value="Unassembled WGS sequence"/>
</dbReference>
<dbReference type="Gene3D" id="1.25.40.20">
    <property type="entry name" value="Ankyrin repeat-containing domain"/>
    <property type="match status" value="4"/>
</dbReference>
<keyword evidence="1" id="KW-0677">Repeat</keyword>
<evidence type="ECO:0000313" key="4">
    <source>
        <dbReference type="Proteomes" id="UP000188320"/>
    </source>
</evidence>